<evidence type="ECO:0000256" key="1">
    <source>
        <dbReference type="SAM" id="Coils"/>
    </source>
</evidence>
<protein>
    <recommendedName>
        <fullName evidence="5">5-bromo-4-chloroindolyl phosphate hydrolysis protein</fullName>
    </recommendedName>
</protein>
<keyword evidence="1" id="KW-0175">Coiled coil</keyword>
<evidence type="ECO:0000313" key="4">
    <source>
        <dbReference type="Proteomes" id="UP001196301"/>
    </source>
</evidence>
<gene>
    <name evidence="3" type="ORF">KQI20_07415</name>
</gene>
<keyword evidence="2" id="KW-1133">Transmembrane helix</keyword>
<feature type="coiled-coil region" evidence="1">
    <location>
        <begin position="69"/>
        <end position="96"/>
    </location>
</feature>
<evidence type="ECO:0000313" key="3">
    <source>
        <dbReference type="EMBL" id="MBU5336265.1"/>
    </source>
</evidence>
<dbReference type="RefSeq" id="WP_216569392.1">
    <property type="nucleotide sequence ID" value="NZ_JAHLOQ010000017.1"/>
</dbReference>
<organism evidence="3 4">
    <name type="scientific">Intestinibacter bartlettii</name>
    <dbReference type="NCBI Taxonomy" id="261299"/>
    <lineage>
        <taxon>Bacteria</taxon>
        <taxon>Bacillati</taxon>
        <taxon>Bacillota</taxon>
        <taxon>Clostridia</taxon>
        <taxon>Peptostreptococcales</taxon>
        <taxon>Peptostreptococcaceae</taxon>
        <taxon>Intestinibacter</taxon>
    </lineage>
</organism>
<evidence type="ECO:0008006" key="5">
    <source>
        <dbReference type="Google" id="ProtNLM"/>
    </source>
</evidence>
<keyword evidence="4" id="KW-1185">Reference proteome</keyword>
<name>A0ABS6DWP0_9FIRM</name>
<comment type="caution">
    <text evidence="3">The sequence shown here is derived from an EMBL/GenBank/DDBJ whole genome shotgun (WGS) entry which is preliminary data.</text>
</comment>
<reference evidence="3 4" key="1">
    <citation type="submission" date="2021-06" db="EMBL/GenBank/DDBJ databases">
        <authorList>
            <person name="Sun Q."/>
            <person name="Li D."/>
        </authorList>
    </citation>
    <scope>NUCLEOTIDE SEQUENCE [LARGE SCALE GENOMIC DNA]</scope>
    <source>
        <strain evidence="3 4">N19</strain>
    </source>
</reference>
<keyword evidence="2" id="KW-0472">Membrane</keyword>
<proteinExistence type="predicted"/>
<sequence length="212" mass="24775">MGMFLFIIILPILLGMLILFGNNILKLSDYIVFCGSYFGDGIGGICILGSIYFILKDNFKAQKENKESIIDIQDENKRLILEIQKENKKCEIIRDKKALCSRVSEHVAIYLTYISNYFYSQYRFNIKNGEGENIDLMDIDKTKASEMYFLLKIELNQIPEAGVLLDELEMIHNDYCYIEEVDNNLEKVNEFQNHADLLMEKTKRFVDDYIKI</sequence>
<feature type="transmembrane region" description="Helical" evidence="2">
    <location>
        <begin position="30"/>
        <end position="55"/>
    </location>
</feature>
<accession>A0ABS6DWP0</accession>
<evidence type="ECO:0000256" key="2">
    <source>
        <dbReference type="SAM" id="Phobius"/>
    </source>
</evidence>
<dbReference type="EMBL" id="JAHLOQ010000017">
    <property type="protein sequence ID" value="MBU5336265.1"/>
    <property type="molecule type" value="Genomic_DNA"/>
</dbReference>
<keyword evidence="2" id="KW-0812">Transmembrane</keyword>
<dbReference type="Proteomes" id="UP001196301">
    <property type="component" value="Unassembled WGS sequence"/>
</dbReference>